<dbReference type="AlphaFoldDB" id="A0A6M0IMK3"/>
<evidence type="ECO:0000313" key="2">
    <source>
        <dbReference type="Proteomes" id="UP000477386"/>
    </source>
</evidence>
<dbReference type="Proteomes" id="UP000477386">
    <property type="component" value="Unassembled WGS sequence"/>
</dbReference>
<protein>
    <submittedName>
        <fullName evidence="1">Uncharacterized protein</fullName>
    </submittedName>
</protein>
<comment type="caution">
    <text evidence="1">The sequence shown here is derived from an EMBL/GenBank/DDBJ whole genome shotgun (WGS) entry which is preliminary data.</text>
</comment>
<gene>
    <name evidence="1" type="ORF">GK091_18200</name>
</gene>
<proteinExistence type="predicted"/>
<organism evidence="1 2">
    <name type="scientific">Spirosoma agri</name>
    <dbReference type="NCBI Taxonomy" id="1987381"/>
    <lineage>
        <taxon>Bacteria</taxon>
        <taxon>Pseudomonadati</taxon>
        <taxon>Bacteroidota</taxon>
        <taxon>Cytophagia</taxon>
        <taxon>Cytophagales</taxon>
        <taxon>Cytophagaceae</taxon>
        <taxon>Spirosoma</taxon>
    </lineage>
</organism>
<sequence>MINVYGKRVCFLSDQPRLGLLTLLCIFFIASPSIAQTPTRTQLIGTWIGVHSQWDTDNFCSLPTYIQLDADSTYTLGMVDGSAAAVPSTWAIDGDRVRLDTVHFAPKLITVDGDLLRIGSNYPMVFRRFTDIPLDSVATYRQLSGRVWQSDSLTVSFYTNGQIALENTRSRQRTATAHYWRLARFGSSLFIVILGNQYRREGNYKFLWQISSQSSTQVQTMGWHGHAIGPKTFRFLRNLMPGDSCRPNSFQTCDNCFTPLLGEAAIGRSARRYALTQLLTNQYRPITRTDQSGLIHIQFIINCEGESGRFSMSSLGNDYCPKTFAPQITDQLLAICRNTIATDSSFLPDNKSGERPMDTTISFTVRLQNGSITDILP</sequence>
<reference evidence="1 2" key="1">
    <citation type="submission" date="2020-02" db="EMBL/GenBank/DDBJ databases">
        <title>Draft genome sequence of two Spirosoma agri KCTC 52727 and Spirosoma terrae KCTC 52035.</title>
        <authorList>
            <person name="Rojas J."/>
            <person name="Ambika Manirajan B."/>
            <person name="Ratering S."/>
            <person name="Suarez C."/>
            <person name="Schnell S."/>
        </authorList>
    </citation>
    <scope>NUCLEOTIDE SEQUENCE [LARGE SCALE GENOMIC DNA]</scope>
    <source>
        <strain evidence="1 2">KCTC 52727</strain>
    </source>
</reference>
<evidence type="ECO:0000313" key="1">
    <source>
        <dbReference type="EMBL" id="NEU68825.1"/>
    </source>
</evidence>
<name>A0A6M0IMK3_9BACT</name>
<accession>A0A6M0IMK3</accession>
<keyword evidence="2" id="KW-1185">Reference proteome</keyword>
<dbReference type="RefSeq" id="WP_164041323.1">
    <property type="nucleotide sequence ID" value="NZ_JAAGNZ010000002.1"/>
</dbReference>
<dbReference type="EMBL" id="JAAGNZ010000002">
    <property type="protein sequence ID" value="NEU68825.1"/>
    <property type="molecule type" value="Genomic_DNA"/>
</dbReference>